<protein>
    <submittedName>
        <fullName evidence="1">Nucleotidyltransferase family protein</fullName>
    </submittedName>
</protein>
<gene>
    <name evidence="1" type="ORF">HXZ27_01205</name>
</gene>
<dbReference type="InterPro" id="IPR039498">
    <property type="entry name" value="NTP_transf_5"/>
</dbReference>
<dbReference type="KEGG" id="mcab:HXZ27_01205"/>
<evidence type="ECO:0000313" key="1">
    <source>
        <dbReference type="EMBL" id="QLD23031.1"/>
    </source>
</evidence>
<name>A0A7H8XHA2_9ACTN</name>
<keyword evidence="1" id="KW-0808">Transferase</keyword>
<sequence>MTLPAALYCLALDETAAATHAALRDRGVDSILLKGAGLARRLGVERTYGDVDLLVDPARFTTAEEALGDLGYRVEIPGARPDDWAHWHERLWRAPSPGGLAVDLHRGFHGVGDPAAFWAALWADAEPMPLAGRTVAVPSAAAAALLVALHAAHPGGSPRPRTDLDLAVRVFDAGTWWAAAALAGATGATRTFAFGLRLTPAGGELARRLALPTATSALHRLLHGQGAPAAYQLARAAELPATRDRLAYLARRLAPSPAAMRHSRAIARRGRSGLALAYLLRFARAGWQVSRAIPEYRRAARLARRPSGD</sequence>
<dbReference type="Proteomes" id="UP000509335">
    <property type="component" value="Chromosome"/>
</dbReference>
<accession>A0A7H8XHA2</accession>
<dbReference type="GO" id="GO:0016740">
    <property type="term" value="F:transferase activity"/>
    <property type="evidence" value="ECO:0007669"/>
    <property type="project" value="UniProtKB-KW"/>
</dbReference>
<organism evidence="1 2">
    <name type="scientific">Micromonospora carbonacea</name>
    <dbReference type="NCBI Taxonomy" id="47853"/>
    <lineage>
        <taxon>Bacteria</taxon>
        <taxon>Bacillati</taxon>
        <taxon>Actinomycetota</taxon>
        <taxon>Actinomycetes</taxon>
        <taxon>Micromonosporales</taxon>
        <taxon>Micromonosporaceae</taxon>
        <taxon>Micromonospora</taxon>
    </lineage>
</organism>
<dbReference type="Gene3D" id="3.30.460.40">
    <property type="match status" value="1"/>
</dbReference>
<reference evidence="1 2" key="1">
    <citation type="submission" date="2020-07" db="EMBL/GenBank/DDBJ databases">
        <title>A bifunctional nitrone conjugated secondary metabolite targeting the ribosome.</title>
        <authorList>
            <person name="Limbrick E.M."/>
            <person name="Graf M."/>
            <person name="Derewacz D.K."/>
            <person name="Nguyen F."/>
            <person name="Spraggins J.M."/>
            <person name="Wieland M."/>
            <person name="Ynigez-Gutierrez A.E."/>
            <person name="Reisman B.J."/>
            <person name="Zinshteyn B."/>
            <person name="McCulloch K."/>
            <person name="Iverson T.M."/>
            <person name="Green R."/>
            <person name="Wilson D.N."/>
            <person name="Bachmann B.O."/>
        </authorList>
    </citation>
    <scope>NUCLEOTIDE SEQUENCE [LARGE SCALE GENOMIC DNA]</scope>
    <source>
        <strain evidence="2">aurantiaca</strain>
    </source>
</reference>
<evidence type="ECO:0000313" key="2">
    <source>
        <dbReference type="Proteomes" id="UP000509335"/>
    </source>
</evidence>
<dbReference type="EMBL" id="CP058322">
    <property type="protein sequence ID" value="QLD23031.1"/>
    <property type="molecule type" value="Genomic_DNA"/>
</dbReference>
<dbReference type="Pfam" id="PF14907">
    <property type="entry name" value="NTP_transf_5"/>
    <property type="match status" value="1"/>
</dbReference>
<proteinExistence type="predicted"/>
<dbReference type="AlphaFoldDB" id="A0A7H8XHA2"/>